<dbReference type="EMBL" id="FNLL01000011">
    <property type="protein sequence ID" value="SDU53694.1"/>
    <property type="molecule type" value="Genomic_DNA"/>
</dbReference>
<proteinExistence type="predicted"/>
<evidence type="ECO:0000313" key="1">
    <source>
        <dbReference type="EMBL" id="SDU53694.1"/>
    </source>
</evidence>
<dbReference type="AlphaFoldDB" id="A0A1H2JB71"/>
<keyword evidence="2" id="KW-1185">Reference proteome</keyword>
<accession>A0A1H2JB71</accession>
<reference evidence="2" key="1">
    <citation type="submission" date="2016-10" db="EMBL/GenBank/DDBJ databases">
        <authorList>
            <person name="Varghese N."/>
            <person name="Submissions S."/>
        </authorList>
    </citation>
    <scope>NUCLEOTIDE SEQUENCE [LARGE SCALE GENOMIC DNA]</scope>
    <source>
        <strain evidence="2">DSM 3384</strain>
    </source>
</reference>
<protein>
    <submittedName>
        <fullName evidence="1">Uncharacterized protein</fullName>
    </submittedName>
</protein>
<gene>
    <name evidence="1" type="ORF">SAMN04487931_111130</name>
</gene>
<evidence type="ECO:0000313" key="2">
    <source>
        <dbReference type="Proteomes" id="UP000199608"/>
    </source>
</evidence>
<dbReference type="Proteomes" id="UP000199608">
    <property type="component" value="Unassembled WGS sequence"/>
</dbReference>
<dbReference type="RefSeq" id="WP_014955774.1">
    <property type="nucleotide sequence ID" value="NZ_FNLL01000011.1"/>
</dbReference>
<sequence length="60" mass="6841">MTKKYRIKTSCPQCGCSGVSHLSEEEIKKRYGDVPNIELECHECMMIMDADVQEDTNADE</sequence>
<organism evidence="1 2">
    <name type="scientific">Desulfobacula phenolica</name>
    <dbReference type="NCBI Taxonomy" id="90732"/>
    <lineage>
        <taxon>Bacteria</taxon>
        <taxon>Pseudomonadati</taxon>
        <taxon>Thermodesulfobacteriota</taxon>
        <taxon>Desulfobacteria</taxon>
        <taxon>Desulfobacterales</taxon>
        <taxon>Desulfobacteraceae</taxon>
        <taxon>Desulfobacula</taxon>
    </lineage>
</organism>
<name>A0A1H2JB71_9BACT</name>